<dbReference type="Proteomes" id="UP001348149">
    <property type="component" value="Unassembled WGS sequence"/>
</dbReference>
<gene>
    <name evidence="1" type="ORF">VK792_13915</name>
</gene>
<dbReference type="Pfam" id="PF12224">
    <property type="entry name" value="Amidoligase_2"/>
    <property type="match status" value="1"/>
</dbReference>
<evidence type="ECO:0000313" key="2">
    <source>
        <dbReference type="Proteomes" id="UP001348149"/>
    </source>
</evidence>
<keyword evidence="2" id="KW-1185">Reference proteome</keyword>
<comment type="caution">
    <text evidence="1">The sequence shown here is derived from an EMBL/GenBank/DDBJ whole genome shotgun (WGS) entry which is preliminary data.</text>
</comment>
<name>A0ABU6HMH3_9RHOB</name>
<proteinExistence type="predicted"/>
<dbReference type="EMBL" id="JAYLLH010000020">
    <property type="protein sequence ID" value="MEC3862385.1"/>
    <property type="molecule type" value="Genomic_DNA"/>
</dbReference>
<evidence type="ECO:0000313" key="1">
    <source>
        <dbReference type="EMBL" id="MEC3862385.1"/>
    </source>
</evidence>
<dbReference type="RefSeq" id="WP_326298154.1">
    <property type="nucleotide sequence ID" value="NZ_JAYLLH010000020.1"/>
</dbReference>
<accession>A0ABU6HMH3</accession>
<dbReference type="InterPro" id="IPR022025">
    <property type="entry name" value="Amidoligase_2"/>
</dbReference>
<sequence>MLKFKPLPRGETTRGTPRHIGVEIEFSGLSEAAAADVLQDTLGGVVSKVAHADYLHRCDALGETQVYLDIRFRENAQRLLGDAAMDMARLVVPVEIVTEPLTQDKLPVLDRVVGTLAAAGARGTEEGWLLGFGVHFNPEVWGQTLDDLLPVITAYALCEDMIRAQADLDLSRRLLPFVDPWPRGFVDALVSDPPRDVAALIDLYLGYTRSRNHGLDLMCLFAHIDHDRVAAQVGMDSISARPTWHYRLPDCRIGEPDWSLAVPWNRWVAVEGLADDPHRLQALAMAWQTHRAGISGGRAAWAVRCQEVLDA</sequence>
<organism evidence="1 2">
    <name type="scientific">Mesobacterium hydrothermale</name>
    <dbReference type="NCBI Taxonomy" id="3111907"/>
    <lineage>
        <taxon>Bacteria</taxon>
        <taxon>Pseudomonadati</taxon>
        <taxon>Pseudomonadota</taxon>
        <taxon>Alphaproteobacteria</taxon>
        <taxon>Rhodobacterales</taxon>
        <taxon>Roseobacteraceae</taxon>
        <taxon>Mesobacterium</taxon>
    </lineage>
</organism>
<reference evidence="1 2" key="1">
    <citation type="submission" date="2024-01" db="EMBL/GenBank/DDBJ databases">
        <title>Mesobacterium rodlantinim sp. nov., isolated from shallow sea hydrothermal systems off Kueishantao Island.</title>
        <authorList>
            <person name="Su Z."/>
            <person name="Tang K."/>
        </authorList>
    </citation>
    <scope>NUCLEOTIDE SEQUENCE [LARGE SCALE GENOMIC DNA]</scope>
    <source>
        <strain evidence="1 2">TK19101</strain>
    </source>
</reference>
<protein>
    <submittedName>
        <fullName evidence="1">Amidoligase family protein</fullName>
    </submittedName>
</protein>